<dbReference type="InterPro" id="IPR045031">
    <property type="entry name" value="DHP_synth-like"/>
</dbReference>
<name>A0ABV9QMS0_9FIRM</name>
<dbReference type="SUPFAM" id="SSF51717">
    <property type="entry name" value="Dihydropteroate synthetase-like"/>
    <property type="match status" value="1"/>
</dbReference>
<dbReference type="PROSITE" id="PS00792">
    <property type="entry name" value="DHPS_1"/>
    <property type="match status" value="1"/>
</dbReference>
<dbReference type="EMBL" id="JBHSHL010000056">
    <property type="protein sequence ID" value="MFC4805647.1"/>
    <property type="molecule type" value="Genomic_DNA"/>
</dbReference>
<dbReference type="PANTHER" id="PTHR20941">
    <property type="entry name" value="FOLATE SYNTHESIS PROTEINS"/>
    <property type="match status" value="1"/>
</dbReference>
<sequence length="323" mass="36051">MNEKVFRYKDRVLKSGRETLLCGIINITPDSFSDGGKYYAVDAALRRAEELALEGAGMLDIGGESTRPGSSYVEIEEEIRRVVPVIEAIKSRFDLPLSIDTWKAEVAKEALEAGADIVNDITGFLGDEKMAEVVGASDAGAILMFNPVIARPEHQGSKIFPTFGEKNPFTAQELSEFEALDIITLMKKYFEKSLERAFKSGISRERLMLDPGIGFGLTKRENLILIKDDTISKMGYCTFLGVSRKRFISNILEENGFEVDPQKREGLENRDEASAKLSAIAAFKGVEILRVHTVRKHLMATKIADSLRLAHEMEDINFQSYKK</sequence>
<gene>
    <name evidence="14" type="primary">folP</name>
    <name evidence="14" type="ORF">ACFO4R_11290</name>
</gene>
<keyword evidence="10 12" id="KW-0289">Folate biosynthesis</keyword>
<accession>A0ABV9QMS0</accession>
<dbReference type="RefSeq" id="WP_379789263.1">
    <property type="nucleotide sequence ID" value="NZ_JBHSHL010000056.1"/>
</dbReference>
<dbReference type="InterPro" id="IPR006390">
    <property type="entry name" value="DHP_synth_dom"/>
</dbReference>
<organism evidence="14 15">
    <name type="scientific">Filifactor villosus</name>
    <dbReference type="NCBI Taxonomy" id="29374"/>
    <lineage>
        <taxon>Bacteria</taxon>
        <taxon>Bacillati</taxon>
        <taxon>Bacillota</taxon>
        <taxon>Clostridia</taxon>
        <taxon>Peptostreptococcales</taxon>
        <taxon>Filifactoraceae</taxon>
        <taxon>Filifactor</taxon>
    </lineage>
</organism>
<dbReference type="NCBIfam" id="TIGR01496">
    <property type="entry name" value="DHPS"/>
    <property type="match status" value="1"/>
</dbReference>
<dbReference type="PANTHER" id="PTHR20941:SF1">
    <property type="entry name" value="FOLIC ACID SYNTHESIS PROTEIN FOL1"/>
    <property type="match status" value="1"/>
</dbReference>
<evidence type="ECO:0000256" key="11">
    <source>
        <dbReference type="ARBA" id="ARBA00030193"/>
    </source>
</evidence>
<dbReference type="EC" id="2.5.1.15" evidence="5 12"/>
<dbReference type="InterPro" id="IPR000489">
    <property type="entry name" value="Pterin-binding_dom"/>
</dbReference>
<evidence type="ECO:0000256" key="1">
    <source>
        <dbReference type="ARBA" id="ARBA00000012"/>
    </source>
</evidence>
<dbReference type="Gene3D" id="3.20.20.20">
    <property type="entry name" value="Dihydropteroate synthase-like"/>
    <property type="match status" value="1"/>
</dbReference>
<protein>
    <recommendedName>
        <fullName evidence="6 12">Dihydropteroate synthase</fullName>
        <shortName evidence="12">DHPS</shortName>
        <ecNumber evidence="5 12">2.5.1.15</ecNumber>
    </recommendedName>
    <alternativeName>
        <fullName evidence="11 12">Dihydropteroate pyrophosphorylase</fullName>
    </alternativeName>
</protein>
<evidence type="ECO:0000313" key="14">
    <source>
        <dbReference type="EMBL" id="MFC4805647.1"/>
    </source>
</evidence>
<evidence type="ECO:0000256" key="9">
    <source>
        <dbReference type="ARBA" id="ARBA00022842"/>
    </source>
</evidence>
<comment type="cofactor">
    <cofactor evidence="2 12">
        <name>Mg(2+)</name>
        <dbReference type="ChEBI" id="CHEBI:18420"/>
    </cofactor>
</comment>
<evidence type="ECO:0000256" key="6">
    <source>
        <dbReference type="ARBA" id="ARBA00016919"/>
    </source>
</evidence>
<dbReference type="Pfam" id="PF00809">
    <property type="entry name" value="Pterin_bind"/>
    <property type="match status" value="1"/>
</dbReference>
<proteinExistence type="inferred from homology"/>
<dbReference type="GO" id="GO:0004156">
    <property type="term" value="F:dihydropteroate synthase activity"/>
    <property type="evidence" value="ECO:0007669"/>
    <property type="project" value="UniProtKB-EC"/>
</dbReference>
<comment type="pathway">
    <text evidence="3 12">Cofactor biosynthesis; tetrahydrofolate biosynthesis; 7,8-dihydrofolate from 2-amino-4-hydroxy-6-hydroxymethyl-7,8-dihydropteridine diphosphate and 4-aminobenzoate: step 1/2.</text>
</comment>
<reference evidence="15" key="1">
    <citation type="journal article" date="2019" name="Int. J. Syst. Evol. Microbiol.">
        <title>The Global Catalogue of Microorganisms (GCM) 10K type strain sequencing project: providing services to taxonomists for standard genome sequencing and annotation.</title>
        <authorList>
            <consortium name="The Broad Institute Genomics Platform"/>
            <consortium name="The Broad Institute Genome Sequencing Center for Infectious Disease"/>
            <person name="Wu L."/>
            <person name="Ma J."/>
        </authorList>
    </citation>
    <scope>NUCLEOTIDE SEQUENCE [LARGE SCALE GENOMIC DNA]</scope>
    <source>
        <strain evidence="15">CCUG 46385</strain>
    </source>
</reference>
<evidence type="ECO:0000256" key="4">
    <source>
        <dbReference type="ARBA" id="ARBA00009503"/>
    </source>
</evidence>
<comment type="function">
    <text evidence="12">Catalyzes the condensation of para-aminobenzoate (pABA) with 6-hydroxymethyl-7,8-dihydropterin diphosphate (DHPt-PP) to form 7,8-dihydropteroate (H2Pte), the immediate precursor of folate derivatives.</text>
</comment>
<feature type="domain" description="Pterin-binding" evidence="13">
    <location>
        <begin position="19"/>
        <end position="302"/>
    </location>
</feature>
<dbReference type="PROSITE" id="PS00793">
    <property type="entry name" value="DHPS_2"/>
    <property type="match status" value="1"/>
</dbReference>
<evidence type="ECO:0000259" key="13">
    <source>
        <dbReference type="PROSITE" id="PS50972"/>
    </source>
</evidence>
<keyword evidence="15" id="KW-1185">Reference proteome</keyword>
<comment type="caution">
    <text evidence="14">The sequence shown here is derived from an EMBL/GenBank/DDBJ whole genome shotgun (WGS) entry which is preliminary data.</text>
</comment>
<comment type="catalytic activity">
    <reaction evidence="1">
        <text>(7,8-dihydropterin-6-yl)methyl diphosphate + 4-aminobenzoate = 7,8-dihydropteroate + diphosphate</text>
        <dbReference type="Rhea" id="RHEA:19949"/>
        <dbReference type="ChEBI" id="CHEBI:17836"/>
        <dbReference type="ChEBI" id="CHEBI:17839"/>
        <dbReference type="ChEBI" id="CHEBI:33019"/>
        <dbReference type="ChEBI" id="CHEBI:72950"/>
        <dbReference type="EC" id="2.5.1.15"/>
    </reaction>
</comment>
<keyword evidence="9 12" id="KW-0460">Magnesium</keyword>
<evidence type="ECO:0000313" key="15">
    <source>
        <dbReference type="Proteomes" id="UP001595916"/>
    </source>
</evidence>
<dbReference type="PROSITE" id="PS50972">
    <property type="entry name" value="PTERIN_BINDING"/>
    <property type="match status" value="1"/>
</dbReference>
<evidence type="ECO:0000256" key="7">
    <source>
        <dbReference type="ARBA" id="ARBA00022679"/>
    </source>
</evidence>
<comment type="similarity">
    <text evidence="4 12">Belongs to the DHPS family.</text>
</comment>
<dbReference type="Proteomes" id="UP001595916">
    <property type="component" value="Unassembled WGS sequence"/>
</dbReference>
<dbReference type="InterPro" id="IPR011005">
    <property type="entry name" value="Dihydropteroate_synth-like_sf"/>
</dbReference>
<evidence type="ECO:0000256" key="8">
    <source>
        <dbReference type="ARBA" id="ARBA00022723"/>
    </source>
</evidence>
<evidence type="ECO:0000256" key="3">
    <source>
        <dbReference type="ARBA" id="ARBA00004763"/>
    </source>
</evidence>
<keyword evidence="7 12" id="KW-0808">Transferase</keyword>
<keyword evidence="8 12" id="KW-0479">Metal-binding</keyword>
<evidence type="ECO:0000256" key="10">
    <source>
        <dbReference type="ARBA" id="ARBA00022909"/>
    </source>
</evidence>
<evidence type="ECO:0000256" key="2">
    <source>
        <dbReference type="ARBA" id="ARBA00001946"/>
    </source>
</evidence>
<dbReference type="CDD" id="cd00739">
    <property type="entry name" value="DHPS"/>
    <property type="match status" value="1"/>
</dbReference>
<evidence type="ECO:0000256" key="12">
    <source>
        <dbReference type="RuleBase" id="RU361205"/>
    </source>
</evidence>
<evidence type="ECO:0000256" key="5">
    <source>
        <dbReference type="ARBA" id="ARBA00012458"/>
    </source>
</evidence>